<keyword evidence="10" id="KW-1185">Reference proteome</keyword>
<dbReference type="GO" id="GO:0005840">
    <property type="term" value="C:ribosome"/>
    <property type="evidence" value="ECO:0007669"/>
    <property type="project" value="UniProtKB-KW"/>
</dbReference>
<dbReference type="PANTHER" id="PTHR33284">
    <property type="entry name" value="RIBOSOMAL PROTEIN L25/GLN-TRNA SYNTHETASE, ANTI-CODON-BINDING DOMAIN-CONTAINING PROTEIN"/>
    <property type="match status" value="1"/>
</dbReference>
<dbReference type="InterPro" id="IPR001021">
    <property type="entry name" value="Ribosomal_bL25_long"/>
</dbReference>
<name>A0A1H0PWY6_9HYPH</name>
<dbReference type="PANTHER" id="PTHR33284:SF1">
    <property type="entry name" value="RIBOSOMAL PROTEIN L25_GLN-TRNA SYNTHETASE, ANTI-CODON-BINDING DOMAIN-CONTAINING PROTEIN"/>
    <property type="match status" value="1"/>
</dbReference>
<dbReference type="InterPro" id="IPR029751">
    <property type="entry name" value="Ribosomal_L25_dom"/>
</dbReference>
<evidence type="ECO:0000259" key="7">
    <source>
        <dbReference type="Pfam" id="PF01386"/>
    </source>
</evidence>
<dbReference type="NCBIfam" id="NF004612">
    <property type="entry name" value="PRK05943.1"/>
    <property type="match status" value="1"/>
</dbReference>
<keyword evidence="3 5" id="KW-0689">Ribosomal protein</keyword>
<reference evidence="9 10" key="1">
    <citation type="submission" date="2016-10" db="EMBL/GenBank/DDBJ databases">
        <authorList>
            <person name="Varghese N."/>
            <person name="Submissions S."/>
        </authorList>
    </citation>
    <scope>NUCLEOTIDE SEQUENCE [LARGE SCALE GENOMIC DNA]</scope>
    <source>
        <strain evidence="9 10">CGMCC 1.6497</strain>
    </source>
</reference>
<dbReference type="InterPro" id="IPR020930">
    <property type="entry name" value="Ribosomal_uL5_bac-type"/>
</dbReference>
<comment type="subunit">
    <text evidence="5">Part of the 50S ribosomal subunit; part of the 5S rRNA/L5/L18/L25 subcomplex. Contacts the 5S rRNA. Binds to the 5S rRNA independently of L5 and L18.</text>
</comment>
<feature type="region of interest" description="Disordered" evidence="6">
    <location>
        <begin position="188"/>
        <end position="218"/>
    </location>
</feature>
<accession>A0A1H0PWY6</accession>
<dbReference type="Proteomes" id="UP000198795">
    <property type="component" value="Unassembled WGS sequence"/>
</dbReference>
<dbReference type="CDD" id="cd00495">
    <property type="entry name" value="Ribosomal_L25_TL5_CTC"/>
    <property type="match status" value="1"/>
</dbReference>
<evidence type="ECO:0000256" key="1">
    <source>
        <dbReference type="ARBA" id="ARBA00022730"/>
    </source>
</evidence>
<dbReference type="Pfam" id="PF01386">
    <property type="entry name" value="Ribosomal_L25p"/>
    <property type="match status" value="1"/>
</dbReference>
<feature type="compositionally biased region" description="Low complexity" evidence="6">
    <location>
        <begin position="199"/>
        <end position="218"/>
    </location>
</feature>
<dbReference type="Gene3D" id="2.170.120.20">
    <property type="entry name" value="Ribosomal protein L25, beta domain"/>
    <property type="match status" value="1"/>
</dbReference>
<keyword evidence="2 5" id="KW-0694">RNA-binding</keyword>
<evidence type="ECO:0000256" key="5">
    <source>
        <dbReference type="HAMAP-Rule" id="MF_01334"/>
    </source>
</evidence>
<feature type="domain" description="Large ribosomal subunit protein bL25 beta" evidence="8">
    <location>
        <begin position="104"/>
        <end position="186"/>
    </location>
</feature>
<dbReference type="HAMAP" id="MF_01334">
    <property type="entry name" value="Ribosomal_bL25_CTC"/>
    <property type="match status" value="1"/>
</dbReference>
<gene>
    <name evidence="5" type="primary">rplY</name>
    <name evidence="5" type="synonym">ctc</name>
    <name evidence="9" type="ORF">SAMN04488061_2163</name>
</gene>
<evidence type="ECO:0000256" key="3">
    <source>
        <dbReference type="ARBA" id="ARBA00022980"/>
    </source>
</evidence>
<comment type="function">
    <text evidence="5">This is one of the proteins that binds to the 5S RNA in the ribosome where it forms part of the central protuberance.</text>
</comment>
<comment type="caution">
    <text evidence="9">The sequence shown here is derived from an EMBL/GenBank/DDBJ whole genome shotgun (WGS) entry which is preliminary data.</text>
</comment>
<proteinExistence type="inferred from homology"/>
<dbReference type="RefSeq" id="WP_090228694.1">
    <property type="nucleotide sequence ID" value="NZ_FNJC01000003.1"/>
</dbReference>
<dbReference type="InterPro" id="IPR020056">
    <property type="entry name" value="Rbsml_bL25/Gln-tRNA_synth_N"/>
</dbReference>
<feature type="domain" description="Large ribosomal subunit protein bL25 L25" evidence="7">
    <location>
        <begin position="12"/>
        <end position="95"/>
    </location>
</feature>
<sequence length="218" mass="23797">MATSTVELDALARPRVGKGAARQVRREGRVPAVIYGDNKPPEAIALDYNEIWKQYLKGHFTSTVFKLKIDGEERLVIPRDMQLDPVRDTPVHIDFLRIGKDGLIRVLIPVRFINEAQSPGLKRGGVLNIVRHDVEVWCPYDKIPAAFIIDLAGVPIGRSIHVSSINMPEGVVPTITDRDFTVATVVGRGKQQAEEDTEATTTAEAAAPAAAAAAEKKS</sequence>
<dbReference type="InterPro" id="IPR011035">
    <property type="entry name" value="Ribosomal_bL25/Gln-tRNA_synth"/>
</dbReference>
<dbReference type="NCBIfam" id="NF004128">
    <property type="entry name" value="PRK05618.1-2"/>
    <property type="match status" value="1"/>
</dbReference>
<evidence type="ECO:0000259" key="8">
    <source>
        <dbReference type="Pfam" id="PF14693"/>
    </source>
</evidence>
<organism evidence="9 10">
    <name type="scientific">Filomicrobium insigne</name>
    <dbReference type="NCBI Taxonomy" id="418854"/>
    <lineage>
        <taxon>Bacteria</taxon>
        <taxon>Pseudomonadati</taxon>
        <taxon>Pseudomonadota</taxon>
        <taxon>Alphaproteobacteria</taxon>
        <taxon>Hyphomicrobiales</taxon>
        <taxon>Hyphomicrobiaceae</taxon>
        <taxon>Filomicrobium</taxon>
    </lineage>
</organism>
<dbReference type="Gene3D" id="2.40.240.10">
    <property type="entry name" value="Ribosomal Protein L25, Chain P"/>
    <property type="match status" value="1"/>
</dbReference>
<dbReference type="InterPro" id="IPR037121">
    <property type="entry name" value="Ribosomal_bL25_C"/>
</dbReference>
<dbReference type="NCBIfam" id="TIGR00731">
    <property type="entry name" value="bL25_bact_ctc"/>
    <property type="match status" value="1"/>
</dbReference>
<evidence type="ECO:0000313" key="9">
    <source>
        <dbReference type="EMBL" id="SDP09046.1"/>
    </source>
</evidence>
<dbReference type="InterPro" id="IPR020057">
    <property type="entry name" value="Ribosomal_bL25_b-dom"/>
</dbReference>
<comment type="similarity">
    <text evidence="5">Belongs to the bacterial ribosomal protein bL25 family. CTC subfamily.</text>
</comment>
<keyword evidence="1 5" id="KW-0699">rRNA-binding</keyword>
<protein>
    <recommendedName>
        <fullName evidence="5">Large ribosomal subunit protein bL25</fullName>
    </recommendedName>
    <alternativeName>
        <fullName evidence="5">General stress protein CTC</fullName>
    </alternativeName>
</protein>
<dbReference type="EMBL" id="FNJC01000003">
    <property type="protein sequence ID" value="SDP09046.1"/>
    <property type="molecule type" value="Genomic_DNA"/>
</dbReference>
<evidence type="ECO:0000256" key="4">
    <source>
        <dbReference type="ARBA" id="ARBA00023274"/>
    </source>
</evidence>
<keyword evidence="4 5" id="KW-0687">Ribonucleoprotein</keyword>
<evidence type="ECO:0000313" key="10">
    <source>
        <dbReference type="Proteomes" id="UP000198795"/>
    </source>
</evidence>
<evidence type="ECO:0000256" key="6">
    <source>
        <dbReference type="SAM" id="MobiDB-lite"/>
    </source>
</evidence>
<evidence type="ECO:0000256" key="2">
    <source>
        <dbReference type="ARBA" id="ARBA00022884"/>
    </source>
</evidence>
<dbReference type="Pfam" id="PF14693">
    <property type="entry name" value="Ribosomal_TL5_C"/>
    <property type="match status" value="1"/>
</dbReference>
<dbReference type="SUPFAM" id="SSF50715">
    <property type="entry name" value="Ribosomal protein L25-like"/>
    <property type="match status" value="1"/>
</dbReference>